<keyword evidence="11 14" id="KW-0472">Membrane</keyword>
<evidence type="ECO:0000256" key="10">
    <source>
        <dbReference type="ARBA" id="ARBA00023077"/>
    </source>
</evidence>
<evidence type="ECO:0000256" key="4">
    <source>
        <dbReference type="ARBA" id="ARBA00022452"/>
    </source>
</evidence>
<keyword evidence="7" id="KW-0732">Signal</keyword>
<evidence type="ECO:0000313" key="19">
    <source>
        <dbReference type="EMBL" id="GGC91277.1"/>
    </source>
</evidence>
<feature type="domain" description="TonB-dependent receptor-like beta-barrel" evidence="17">
    <location>
        <begin position="290"/>
        <end position="718"/>
    </location>
</feature>
<dbReference type="Pfam" id="PF07715">
    <property type="entry name" value="Plug"/>
    <property type="match status" value="1"/>
</dbReference>
<evidence type="ECO:0000256" key="2">
    <source>
        <dbReference type="ARBA" id="ARBA00009810"/>
    </source>
</evidence>
<evidence type="ECO:0000256" key="1">
    <source>
        <dbReference type="ARBA" id="ARBA00004571"/>
    </source>
</evidence>
<dbReference type="Gene3D" id="2.170.130.10">
    <property type="entry name" value="TonB-dependent receptor, plug domain"/>
    <property type="match status" value="1"/>
</dbReference>
<dbReference type="EMBL" id="BMFF01000002">
    <property type="protein sequence ID" value="GGC91277.1"/>
    <property type="molecule type" value="Genomic_DNA"/>
</dbReference>
<keyword evidence="4 14" id="KW-1134">Transmembrane beta strand</keyword>
<comment type="similarity">
    <text evidence="2 14 16">Belongs to the TonB-dependent receptor family.</text>
</comment>
<dbReference type="PANTHER" id="PTHR32552:SF82">
    <property type="entry name" value="FCUA PROTEIN"/>
    <property type="match status" value="1"/>
</dbReference>
<dbReference type="Pfam" id="PF00593">
    <property type="entry name" value="TonB_dep_Rec_b-barrel"/>
    <property type="match status" value="1"/>
</dbReference>
<evidence type="ECO:0000256" key="12">
    <source>
        <dbReference type="ARBA" id="ARBA00023170"/>
    </source>
</evidence>
<dbReference type="SUPFAM" id="SSF56935">
    <property type="entry name" value="Porins"/>
    <property type="match status" value="1"/>
</dbReference>
<evidence type="ECO:0000256" key="11">
    <source>
        <dbReference type="ARBA" id="ARBA00023136"/>
    </source>
</evidence>
<dbReference type="InterPro" id="IPR012910">
    <property type="entry name" value="Plug_dom"/>
</dbReference>
<evidence type="ECO:0000259" key="18">
    <source>
        <dbReference type="Pfam" id="PF07715"/>
    </source>
</evidence>
<dbReference type="NCBIfam" id="TIGR01783">
    <property type="entry name" value="TonB-siderophor"/>
    <property type="match status" value="1"/>
</dbReference>
<keyword evidence="20" id="KW-1185">Reference proteome</keyword>
<dbReference type="Proteomes" id="UP000638188">
    <property type="component" value="Unassembled WGS sequence"/>
</dbReference>
<keyword evidence="13 14" id="KW-0998">Cell outer membrane</keyword>
<evidence type="ECO:0000256" key="3">
    <source>
        <dbReference type="ARBA" id="ARBA00022448"/>
    </source>
</evidence>
<evidence type="ECO:0000256" key="15">
    <source>
        <dbReference type="PROSITE-ProRule" id="PRU10144"/>
    </source>
</evidence>
<keyword evidence="3 14" id="KW-0813">Transport</keyword>
<dbReference type="CDD" id="cd01347">
    <property type="entry name" value="ligand_gated_channel"/>
    <property type="match status" value="1"/>
</dbReference>
<protein>
    <submittedName>
        <fullName evidence="19">TonB-dependent receptor</fullName>
    </submittedName>
</protein>
<evidence type="ECO:0000256" key="8">
    <source>
        <dbReference type="ARBA" id="ARBA00023004"/>
    </source>
</evidence>
<dbReference type="PANTHER" id="PTHR32552">
    <property type="entry name" value="FERRICHROME IRON RECEPTOR-RELATED"/>
    <property type="match status" value="1"/>
</dbReference>
<proteinExistence type="inferred from homology"/>
<gene>
    <name evidence="19" type="ORF">GCM10007418_08690</name>
</gene>
<keyword evidence="9" id="KW-0406">Ion transport</keyword>
<keyword evidence="6 14" id="KW-0812">Transmembrane</keyword>
<feature type="short sequence motif" description="TonB C-terminal box" evidence="15">
    <location>
        <begin position="735"/>
        <end position="752"/>
    </location>
</feature>
<dbReference type="InterPro" id="IPR037066">
    <property type="entry name" value="Plug_dom_sf"/>
</dbReference>
<dbReference type="Gene3D" id="2.40.170.20">
    <property type="entry name" value="TonB-dependent receptor, beta-barrel domain"/>
    <property type="match status" value="1"/>
</dbReference>
<comment type="caution">
    <text evidence="19">The sequence shown here is derived from an EMBL/GenBank/DDBJ whole genome shotgun (WGS) entry which is preliminary data.</text>
</comment>
<dbReference type="InterPro" id="IPR010105">
    <property type="entry name" value="TonB_sidphr_rcpt"/>
</dbReference>
<organism evidence="19 20">
    <name type="scientific">Halopseudomonas salina</name>
    <dbReference type="NCBI Taxonomy" id="1323744"/>
    <lineage>
        <taxon>Bacteria</taxon>
        <taxon>Pseudomonadati</taxon>
        <taxon>Pseudomonadota</taxon>
        <taxon>Gammaproteobacteria</taxon>
        <taxon>Pseudomonadales</taxon>
        <taxon>Pseudomonadaceae</taxon>
        <taxon>Halopseudomonas</taxon>
    </lineage>
</organism>
<dbReference type="PROSITE" id="PS52016">
    <property type="entry name" value="TONB_DEPENDENT_REC_3"/>
    <property type="match status" value="1"/>
</dbReference>
<evidence type="ECO:0000259" key="17">
    <source>
        <dbReference type="Pfam" id="PF00593"/>
    </source>
</evidence>
<reference evidence="20" key="1">
    <citation type="journal article" date="2019" name="Int. J. Syst. Evol. Microbiol.">
        <title>The Global Catalogue of Microorganisms (GCM) 10K type strain sequencing project: providing services to taxonomists for standard genome sequencing and annotation.</title>
        <authorList>
            <consortium name="The Broad Institute Genomics Platform"/>
            <consortium name="The Broad Institute Genome Sequencing Center for Infectious Disease"/>
            <person name="Wu L."/>
            <person name="Ma J."/>
        </authorList>
    </citation>
    <scope>NUCLEOTIDE SEQUENCE [LARGE SCALE GENOMIC DNA]</scope>
    <source>
        <strain evidence="20">CGMCC 1.12482</strain>
    </source>
</reference>
<dbReference type="PROSITE" id="PS01156">
    <property type="entry name" value="TONB_DEPENDENT_REC_2"/>
    <property type="match status" value="1"/>
</dbReference>
<evidence type="ECO:0000256" key="16">
    <source>
        <dbReference type="RuleBase" id="RU003357"/>
    </source>
</evidence>
<keyword evidence="10 16" id="KW-0798">TonB box</keyword>
<accession>A0ABQ1P569</accession>
<feature type="domain" description="TonB-dependent receptor plug" evidence="18">
    <location>
        <begin position="106"/>
        <end position="202"/>
    </location>
</feature>
<keyword evidence="8" id="KW-0408">Iron</keyword>
<evidence type="ECO:0000256" key="7">
    <source>
        <dbReference type="ARBA" id="ARBA00022729"/>
    </source>
</evidence>
<evidence type="ECO:0000256" key="14">
    <source>
        <dbReference type="PROSITE-ProRule" id="PRU01360"/>
    </source>
</evidence>
<evidence type="ECO:0000256" key="5">
    <source>
        <dbReference type="ARBA" id="ARBA00022496"/>
    </source>
</evidence>
<keyword evidence="5" id="KW-0410">Iron transport</keyword>
<name>A0ABQ1P569_9GAMM</name>
<evidence type="ECO:0000256" key="9">
    <source>
        <dbReference type="ARBA" id="ARBA00023065"/>
    </source>
</evidence>
<dbReference type="InterPro" id="IPR036942">
    <property type="entry name" value="Beta-barrel_TonB_sf"/>
</dbReference>
<dbReference type="InterPro" id="IPR010917">
    <property type="entry name" value="TonB_rcpt_CS"/>
</dbReference>
<keyword evidence="12 19" id="KW-0675">Receptor</keyword>
<sequence length="752" mass="79735">MYYDEHICAPRVRSVVTVSLTYPSELPPMPTPYFKLSALSLALTALAPLAHAQTSAQDEPASAIELPTTVVSASADASAEGLPAPYAGGQVASGGRIGILGNKDYMETPFALTSYTEMLIEDQQAASVGEVLINDPAVRVARGFGNFQQVYLVRGLPIFSDDMSYNGLFGLLPRQYLGTEFIERVEVLRGANAFLYGAAPGGSGLGGAINIVPKRAPNQPLSQVTAGVRSGGQAYVAGDFARRSEDDRFGLRLNMARRDGDTAVDGESTELDVVALGADFREGNMRVSADVGYQDHRLDGSQPNITIAPGLDIPSAPDASESIAQPWTYSSARDTFGTLRAEYDFRDNLTGWIAGGLRNGEESGDFANPTLINAAGDTNAYRFNNVREDEVKTGEAGVRGNFATGSVGHTVTLSAAVFSSESRNAFGFSDFAGFGSNLYAPTDVAAPPTTAFIGGSFDSPLVTEEVDTRSVALADTLALMDDRLLVTLGARHQNIETHSYDATSGAETAEYSESAVTPIAGIVYQINPEFSAYANYIEGLVKGDVANAGSGQPPLNNEGEVLEPYKTRQSEIGLKYDGGRFGGSVGVFQSRKPIGGVENNTYKIVDHQENRGLELSAFGQPVSGLSLLGGISLLDADVDGNEAIGSPTTQANLGVDWMVPGVNGLALDARAIYTSEQYADLANTQEVPSWTRFDLGARYTTFINDAQQVTLRARVENVADRDYWASAGGYPGSGYLTVGAPRTLIVSTTLDF</sequence>
<dbReference type="InterPro" id="IPR039426">
    <property type="entry name" value="TonB-dep_rcpt-like"/>
</dbReference>
<evidence type="ECO:0000256" key="13">
    <source>
        <dbReference type="ARBA" id="ARBA00023237"/>
    </source>
</evidence>
<evidence type="ECO:0000256" key="6">
    <source>
        <dbReference type="ARBA" id="ARBA00022692"/>
    </source>
</evidence>
<comment type="subcellular location">
    <subcellularLocation>
        <location evidence="1 14">Cell outer membrane</location>
        <topology evidence="1 14">Multi-pass membrane protein</topology>
    </subcellularLocation>
</comment>
<evidence type="ECO:0000313" key="20">
    <source>
        <dbReference type="Proteomes" id="UP000638188"/>
    </source>
</evidence>
<dbReference type="InterPro" id="IPR000531">
    <property type="entry name" value="Beta-barrel_TonB"/>
</dbReference>